<dbReference type="InterPro" id="IPR027417">
    <property type="entry name" value="P-loop_NTPase"/>
</dbReference>
<dbReference type="FunFam" id="3.40.50.300:FF:000565">
    <property type="entry name" value="ABC bile acid transporter"/>
    <property type="match status" value="1"/>
</dbReference>
<dbReference type="InterPro" id="IPR003439">
    <property type="entry name" value="ABC_transporter-like_ATP-bd"/>
</dbReference>
<dbReference type="PANTHER" id="PTHR24223">
    <property type="entry name" value="ATP-BINDING CASSETTE SUB-FAMILY C"/>
    <property type="match status" value="1"/>
</dbReference>
<dbReference type="GO" id="GO:0140359">
    <property type="term" value="F:ABC-type transporter activity"/>
    <property type="evidence" value="ECO:0007669"/>
    <property type="project" value="InterPro"/>
</dbReference>
<dbReference type="InterPro" id="IPR050173">
    <property type="entry name" value="ABC_transporter_C-like"/>
</dbReference>
<keyword evidence="8 11" id="KW-0472">Membrane</keyword>
<feature type="domain" description="ABC transporter" evidence="12">
    <location>
        <begin position="664"/>
        <end position="907"/>
    </location>
</feature>
<evidence type="ECO:0000313" key="15">
    <source>
        <dbReference type="Proteomes" id="UP000769157"/>
    </source>
</evidence>
<dbReference type="Pfam" id="PF00664">
    <property type="entry name" value="ABC_membrane"/>
    <property type="match status" value="2"/>
</dbReference>
<evidence type="ECO:0000256" key="8">
    <source>
        <dbReference type="ARBA" id="ARBA00023136"/>
    </source>
</evidence>
<dbReference type="PROSITE" id="PS00211">
    <property type="entry name" value="ABC_TRANSPORTER_1"/>
    <property type="match status" value="2"/>
</dbReference>
<keyword evidence="5" id="KW-0547">Nucleotide-binding</keyword>
<dbReference type="CDD" id="cd18596">
    <property type="entry name" value="ABC_6TM_VMR1_D1_like"/>
    <property type="match status" value="1"/>
</dbReference>
<feature type="transmembrane region" description="Helical" evidence="11">
    <location>
        <begin position="1122"/>
        <end position="1152"/>
    </location>
</feature>
<accession>A0A9P8T832</accession>
<feature type="transmembrane region" description="Helical" evidence="11">
    <location>
        <begin position="464"/>
        <end position="484"/>
    </location>
</feature>
<dbReference type="GO" id="GO:0000329">
    <property type="term" value="C:fungal-type vacuole membrane"/>
    <property type="evidence" value="ECO:0007669"/>
    <property type="project" value="TreeGrafter"/>
</dbReference>
<feature type="transmembrane region" description="Helical" evidence="11">
    <location>
        <begin position="365"/>
        <end position="383"/>
    </location>
</feature>
<dbReference type="Gene3D" id="1.20.1560.10">
    <property type="entry name" value="ABC transporter type 1, transmembrane domain"/>
    <property type="match status" value="2"/>
</dbReference>
<protein>
    <recommendedName>
        <fullName evidence="16">ATP-dependent bile acid permease</fullName>
    </recommendedName>
</protein>
<dbReference type="InterPro" id="IPR017871">
    <property type="entry name" value="ABC_transporter-like_CS"/>
</dbReference>
<dbReference type="GO" id="GO:0005524">
    <property type="term" value="F:ATP binding"/>
    <property type="evidence" value="ECO:0007669"/>
    <property type="project" value="UniProtKB-KW"/>
</dbReference>
<feature type="domain" description="ABC transmembrane type-1" evidence="13">
    <location>
        <begin position="974"/>
        <end position="1273"/>
    </location>
</feature>
<reference evidence="14" key="2">
    <citation type="submission" date="2021-01" db="EMBL/GenBank/DDBJ databases">
        <authorList>
            <person name="Schikora-Tamarit M.A."/>
        </authorList>
    </citation>
    <scope>NUCLEOTIDE SEQUENCE</scope>
    <source>
        <strain evidence="14">CBS6075</strain>
    </source>
</reference>
<dbReference type="PROSITE" id="PS50893">
    <property type="entry name" value="ABC_TRANSPORTER_2"/>
    <property type="match status" value="2"/>
</dbReference>
<feature type="transmembrane region" description="Helical" evidence="11">
    <location>
        <begin position="1223"/>
        <end position="1240"/>
    </location>
</feature>
<dbReference type="Gene3D" id="3.40.50.300">
    <property type="entry name" value="P-loop containing nucleotide triphosphate hydrolases"/>
    <property type="match status" value="2"/>
</dbReference>
<evidence type="ECO:0000313" key="14">
    <source>
        <dbReference type="EMBL" id="KAH3668586.1"/>
    </source>
</evidence>
<feature type="compositionally biased region" description="Acidic residues" evidence="10">
    <location>
        <begin position="916"/>
        <end position="926"/>
    </location>
</feature>
<evidence type="ECO:0000259" key="12">
    <source>
        <dbReference type="PROSITE" id="PS50893"/>
    </source>
</evidence>
<keyword evidence="4" id="KW-0677">Repeat</keyword>
<dbReference type="GeneID" id="70234307"/>
<feature type="transmembrane region" description="Helical" evidence="11">
    <location>
        <begin position="490"/>
        <end position="510"/>
    </location>
</feature>
<dbReference type="Proteomes" id="UP000769157">
    <property type="component" value="Unassembled WGS sequence"/>
</dbReference>
<evidence type="ECO:0000259" key="13">
    <source>
        <dbReference type="PROSITE" id="PS50929"/>
    </source>
</evidence>
<dbReference type="InterPro" id="IPR003593">
    <property type="entry name" value="AAA+_ATPase"/>
</dbReference>
<proteinExistence type="predicted"/>
<dbReference type="GO" id="GO:0042908">
    <property type="term" value="P:xenobiotic transport"/>
    <property type="evidence" value="ECO:0007669"/>
    <property type="project" value="UniProtKB-ARBA"/>
</dbReference>
<feature type="transmembrane region" description="Helical" evidence="11">
    <location>
        <begin position="1031"/>
        <end position="1056"/>
    </location>
</feature>
<evidence type="ECO:0000256" key="2">
    <source>
        <dbReference type="ARBA" id="ARBA00022448"/>
    </source>
</evidence>
<feature type="transmembrane region" description="Helical" evidence="11">
    <location>
        <begin position="28"/>
        <end position="48"/>
    </location>
</feature>
<feature type="region of interest" description="Disordered" evidence="10">
    <location>
        <begin position="911"/>
        <end position="945"/>
    </location>
</feature>
<dbReference type="FunFam" id="1.20.1560.10:FF:000010">
    <property type="entry name" value="Multidrug resistance-associated ABC transporter"/>
    <property type="match status" value="1"/>
</dbReference>
<evidence type="ECO:0000256" key="5">
    <source>
        <dbReference type="ARBA" id="ARBA00022741"/>
    </source>
</evidence>
<dbReference type="SMART" id="SM00382">
    <property type="entry name" value="AAA"/>
    <property type="match status" value="2"/>
</dbReference>
<comment type="caution">
    <text evidence="14">The sequence shown here is derived from an EMBL/GenBank/DDBJ whole genome shotgun (WGS) entry which is preliminary data.</text>
</comment>
<feature type="transmembrane region" description="Helical" evidence="11">
    <location>
        <begin position="972"/>
        <end position="994"/>
    </location>
</feature>
<dbReference type="FunFam" id="3.40.50.300:FF:000825">
    <property type="entry name" value="ABC bile acid transporter"/>
    <property type="match status" value="1"/>
</dbReference>
<name>A0A9P8T832_9ASCO</name>
<evidence type="ECO:0000256" key="9">
    <source>
        <dbReference type="ARBA" id="ARBA00023180"/>
    </source>
</evidence>
<evidence type="ECO:0000256" key="7">
    <source>
        <dbReference type="ARBA" id="ARBA00022989"/>
    </source>
</evidence>
<dbReference type="PROSITE" id="PS50929">
    <property type="entry name" value="ABC_TM1F"/>
    <property type="match status" value="2"/>
</dbReference>
<dbReference type="CDD" id="cd03250">
    <property type="entry name" value="ABCC_MRP_domain1"/>
    <property type="match status" value="1"/>
</dbReference>
<feature type="transmembrane region" description="Helical" evidence="11">
    <location>
        <begin position="566"/>
        <end position="591"/>
    </location>
</feature>
<evidence type="ECO:0000256" key="11">
    <source>
        <dbReference type="SAM" id="Phobius"/>
    </source>
</evidence>
<feature type="transmembrane region" description="Helical" evidence="11">
    <location>
        <begin position="216"/>
        <end position="237"/>
    </location>
</feature>
<dbReference type="EMBL" id="JAEUBE010000158">
    <property type="protein sequence ID" value="KAH3668586.1"/>
    <property type="molecule type" value="Genomic_DNA"/>
</dbReference>
<feature type="domain" description="ABC transmembrane type-1" evidence="13">
    <location>
        <begin position="331"/>
        <end position="630"/>
    </location>
</feature>
<dbReference type="PANTHER" id="PTHR24223:SF353">
    <property type="entry name" value="ABC TRANSPORTER ATP-BINDING PROTEIN_PERMEASE VMR1-RELATED"/>
    <property type="match status" value="1"/>
</dbReference>
<dbReference type="CDD" id="cd18604">
    <property type="entry name" value="ABC_6TM_VMR1_D2_like"/>
    <property type="match status" value="1"/>
</dbReference>
<keyword evidence="7 11" id="KW-1133">Transmembrane helix</keyword>
<feature type="domain" description="ABC transporter" evidence="12">
    <location>
        <begin position="1313"/>
        <end position="1565"/>
    </location>
</feature>
<dbReference type="GO" id="GO:0016887">
    <property type="term" value="F:ATP hydrolysis activity"/>
    <property type="evidence" value="ECO:0007669"/>
    <property type="project" value="InterPro"/>
</dbReference>
<feature type="region of interest" description="Disordered" evidence="10">
    <location>
        <begin position="416"/>
        <end position="443"/>
    </location>
</feature>
<evidence type="ECO:0008006" key="16">
    <source>
        <dbReference type="Google" id="ProtNLM"/>
    </source>
</evidence>
<dbReference type="SUPFAM" id="SSF90123">
    <property type="entry name" value="ABC transporter transmembrane region"/>
    <property type="match status" value="2"/>
</dbReference>
<comment type="subcellular location">
    <subcellularLocation>
        <location evidence="1">Membrane</location>
        <topology evidence="1">Multi-pass membrane protein</topology>
    </subcellularLocation>
</comment>
<keyword evidence="6" id="KW-0067">ATP-binding</keyword>
<keyword evidence="15" id="KW-1185">Reference proteome</keyword>
<reference evidence="14" key="1">
    <citation type="journal article" date="2021" name="Open Biol.">
        <title>Shared evolutionary footprints suggest mitochondrial oxidative damage underlies multiple complex I losses in fungi.</title>
        <authorList>
            <person name="Schikora-Tamarit M.A."/>
            <person name="Marcet-Houben M."/>
            <person name="Nosek J."/>
            <person name="Gabaldon T."/>
        </authorList>
    </citation>
    <scope>NUCLEOTIDE SEQUENCE</scope>
    <source>
        <strain evidence="14">CBS6075</strain>
    </source>
</reference>
<dbReference type="RefSeq" id="XP_046063000.1">
    <property type="nucleotide sequence ID" value="XM_046203200.1"/>
</dbReference>
<evidence type="ECO:0000256" key="1">
    <source>
        <dbReference type="ARBA" id="ARBA00004141"/>
    </source>
</evidence>
<feature type="compositionally biased region" description="Basic and acidic residues" evidence="10">
    <location>
        <begin position="934"/>
        <end position="945"/>
    </location>
</feature>
<keyword evidence="3 11" id="KW-0812">Transmembrane</keyword>
<evidence type="ECO:0000256" key="10">
    <source>
        <dbReference type="SAM" id="MobiDB-lite"/>
    </source>
</evidence>
<evidence type="ECO:0000256" key="4">
    <source>
        <dbReference type="ARBA" id="ARBA00022737"/>
    </source>
</evidence>
<dbReference type="OrthoDB" id="6500128at2759"/>
<dbReference type="InterPro" id="IPR036640">
    <property type="entry name" value="ABC1_TM_sf"/>
</dbReference>
<dbReference type="InterPro" id="IPR011527">
    <property type="entry name" value="ABC1_TM_dom"/>
</dbReference>
<keyword evidence="9" id="KW-0325">Glycoprotein</keyword>
<organism evidence="14 15">
    <name type="scientific">Ogataea philodendri</name>
    <dbReference type="NCBI Taxonomy" id="1378263"/>
    <lineage>
        <taxon>Eukaryota</taxon>
        <taxon>Fungi</taxon>
        <taxon>Dikarya</taxon>
        <taxon>Ascomycota</taxon>
        <taxon>Saccharomycotina</taxon>
        <taxon>Pichiomycetes</taxon>
        <taxon>Pichiales</taxon>
        <taxon>Pichiaceae</taxon>
        <taxon>Ogataea</taxon>
    </lineage>
</organism>
<keyword evidence="2" id="KW-0813">Transport</keyword>
<sequence length="1586" mass="178622">MIPFEQNSTICHSYWYNDDFTVCGREFAQLWIVFPLAISLYLVLNNLFHVVSVKNKTVSAELDSEQQPLLEGEISEYNATKEGRYVSTLDRHFDISLLNSGNAKSNETIRIVYRDTSEKIKVVLEEALLFFQIGLSTIELLDSDNSSSLHRAKLVNLGFWTYLTLITSIRLFNVSKGLGPEWLDLWKQCSFLYNIQLPISALLFRSAILNHVSSSFAVRFYLLQFAINVALVLINGLEKCSDKPARVYEKDGILPSPETTSTLFSIISFSWIDRMIFNAYKRPITMPEIWGLRYQDLAEPLLSKYHESRATARFAARLFSQFKVDLIMQCVYSGVDSLMELAPPIALKHILEYIQDPDHSSTSLVWLWVIISLVGYLSEAILISRCQSEGRRIDARLRAVLVGELYAKALRRKLGTGSKTDEKHGEEKPESPEEETEPETKDMGGVLNLMSVDTFKVSELGGNLYNFTSAISMTIATVILLYQLLGWSSLMGVATLACIIPTNYFIAMSFEKYQTLLLSYSDQRIQKLNEVFQNIRVIKYFAWENKFTEAIMKLREKEIYYVWRRAGIWALAVLIWYSAPSLVALVTFFFYTAVQGERLTTPVAFTALSLFNLLRSPLDMLGDLISFVLQTKVSIGRIEKYLNEPETTKYEQLTTPRGPNSPAIGFENATLHWSKNSKNSFALRDINIEFKPGKINIIFGATGSGKTSLLLALLGEMDLEKGSVYLPGADPREDLIPNPVTGLTESVAYCSQTAWLLNTTIKENIMFGSPYDKKRFDAVIHSCGLTRDLEILDWAEETEIGEKGITLSGGQKQRVSLARALYSSASYVLLDDCLSAVDSHTAVHIYENCIKGNLMKGRTCLLVSHNVALTVKDADHVILMDNGRVKAQGSVGELLSQGHFAEDTIKSMQKSRSESSELDQIQEPEPEVTATKSDSVKNDKKSKLIQEETKSEGHVKLSVYLAYLKHLGSVPYWLFLVATIAGSQSALVGQSYWLRFWAAMEDKKISIEWNQPIGSAIFKAYGFELENQSTVFYVGVYTFIGLMYATIVGVRFLTFLSGGLNVSKSMFGELLDKVLHAKLRFFDQTPIGRIMNRFSKDVEGVDQDLPDAWYSSINCLLSTATILAMVCVVTPIFMIFAIVLLALYGMVGSLYLNLSRDLKRFNSITKSPIHQHFSESLHGVATIRAYGDIRRFLRQNLDNIDTNNRPFWYNWTSNRWLGFRTEMIGTLISFFASVFAVSYARNLDAGLAGISLSFAVGFRQSAGWLIRMYSRLEIMMNSAERVQEYIEETPQEAERLLPQDPVNSWPSKGEIDVSKISIKYAPGLPRVIDDVSFKVNSAEKIGVVGRTGAGKSTIVTSFFRFVELDSGSIKIDGLDISKIGLTTLRKGLTIIPQDPTLFAGTVRSNLDIFQEYSDLQMFESLRRVNLISGLEYQGLVNHTLPDQSANTHENTNKFLDLDSAVLEGGSNLSQGERQLICLARSLLKVPKILMLDEATASIDYESDAKIQTTIREEFSSSTILTIAHRLKTIIDYDKILLLDQGKVKEFDHPYKLITNVQTEFYKMCVDTGELDELVHLAEQAYQKQVH</sequence>
<gene>
    <name evidence="14" type="ORF">OGAPHI_002340</name>
</gene>
<dbReference type="SUPFAM" id="SSF52540">
    <property type="entry name" value="P-loop containing nucleoside triphosphate hydrolases"/>
    <property type="match status" value="2"/>
</dbReference>
<dbReference type="Pfam" id="PF00005">
    <property type="entry name" value="ABC_tran"/>
    <property type="match status" value="2"/>
</dbReference>
<feature type="compositionally biased region" description="Basic and acidic residues" evidence="10">
    <location>
        <begin position="419"/>
        <end position="431"/>
    </location>
</feature>
<evidence type="ECO:0000256" key="6">
    <source>
        <dbReference type="ARBA" id="ARBA00022840"/>
    </source>
</evidence>
<evidence type="ECO:0000256" key="3">
    <source>
        <dbReference type="ARBA" id="ARBA00022692"/>
    </source>
</evidence>